<protein>
    <submittedName>
        <fullName evidence="2">Uncharacterized protein</fullName>
    </submittedName>
</protein>
<dbReference type="Proteomes" id="UP001501222">
    <property type="component" value="Unassembled WGS sequence"/>
</dbReference>
<accession>A0ABP6W3F4</accession>
<evidence type="ECO:0000313" key="3">
    <source>
        <dbReference type="Proteomes" id="UP001501222"/>
    </source>
</evidence>
<comment type="caution">
    <text evidence="2">The sequence shown here is derived from an EMBL/GenBank/DDBJ whole genome shotgun (WGS) entry which is preliminary data.</text>
</comment>
<feature type="region of interest" description="Disordered" evidence="1">
    <location>
        <begin position="163"/>
        <end position="197"/>
    </location>
</feature>
<keyword evidence="3" id="KW-1185">Reference proteome</keyword>
<organism evidence="2 3">
    <name type="scientific">Kribbella ginsengisoli</name>
    <dbReference type="NCBI Taxonomy" id="363865"/>
    <lineage>
        <taxon>Bacteria</taxon>
        <taxon>Bacillati</taxon>
        <taxon>Actinomycetota</taxon>
        <taxon>Actinomycetes</taxon>
        <taxon>Propionibacteriales</taxon>
        <taxon>Kribbellaceae</taxon>
        <taxon>Kribbella</taxon>
    </lineage>
</organism>
<name>A0ABP6W3F4_9ACTN</name>
<evidence type="ECO:0000313" key="2">
    <source>
        <dbReference type="EMBL" id="GAA3543879.1"/>
    </source>
</evidence>
<reference evidence="3" key="1">
    <citation type="journal article" date="2019" name="Int. J. Syst. Evol. Microbiol.">
        <title>The Global Catalogue of Microorganisms (GCM) 10K type strain sequencing project: providing services to taxonomists for standard genome sequencing and annotation.</title>
        <authorList>
            <consortium name="The Broad Institute Genomics Platform"/>
            <consortium name="The Broad Institute Genome Sequencing Center for Infectious Disease"/>
            <person name="Wu L."/>
            <person name="Ma J."/>
        </authorList>
    </citation>
    <scope>NUCLEOTIDE SEQUENCE [LARGE SCALE GENOMIC DNA]</scope>
    <source>
        <strain evidence="3">JCM 16928</strain>
    </source>
</reference>
<evidence type="ECO:0000256" key="1">
    <source>
        <dbReference type="SAM" id="MobiDB-lite"/>
    </source>
</evidence>
<proteinExistence type="predicted"/>
<dbReference type="EMBL" id="BAABAA010000001">
    <property type="protein sequence ID" value="GAA3543879.1"/>
    <property type="molecule type" value="Genomic_DNA"/>
</dbReference>
<feature type="compositionally biased region" description="Basic residues" evidence="1">
    <location>
        <begin position="186"/>
        <end position="197"/>
    </location>
</feature>
<sequence>MGRQGGHSGAMRLTFLHDPRGGESLTLIRRADGAEFNLFSYSRKHRVPHDLAHAVTERELRMPDGIFGCIAAGAVFDSMEQTAGKKRHDAKVRSARILKAPNSIGMSEALSSVFHMAVEKDQSTPYAEVREMWGVTRADPCPYADVDLDRTTETLRELSHRWQASSDPLDFPWPESLQAEASQHGPKIRVRTGRRDR</sequence>
<gene>
    <name evidence="2" type="ORF">GCM10022235_09620</name>
</gene>